<comment type="caution">
    <text evidence="4">The sequence shown here is derived from an EMBL/GenBank/DDBJ whole genome shotgun (WGS) entry which is preliminary data.</text>
</comment>
<dbReference type="InterPro" id="IPR000845">
    <property type="entry name" value="Nucleoside_phosphorylase_d"/>
</dbReference>
<dbReference type="PANTHER" id="PTHR46832:SF1">
    <property type="entry name" value="5'-METHYLTHIOADENOSINE_S-ADENOSYLHOMOCYSTEINE NUCLEOSIDASE"/>
    <property type="match status" value="1"/>
</dbReference>
<evidence type="ECO:0000313" key="5">
    <source>
        <dbReference type="Proteomes" id="UP001217485"/>
    </source>
</evidence>
<proteinExistence type="predicted"/>
<dbReference type="Gene3D" id="1.25.40.10">
    <property type="entry name" value="Tetratricopeptide repeat domain"/>
    <property type="match status" value="1"/>
</dbReference>
<evidence type="ECO:0000256" key="1">
    <source>
        <dbReference type="PROSITE-ProRule" id="PRU00339"/>
    </source>
</evidence>
<dbReference type="SUPFAM" id="SSF52540">
    <property type="entry name" value="P-loop containing nucleoside triphosphate hydrolases"/>
    <property type="match status" value="1"/>
</dbReference>
<dbReference type="InterPro" id="IPR019734">
    <property type="entry name" value="TPR_rpt"/>
</dbReference>
<feature type="repeat" description="TPR" evidence="1">
    <location>
        <begin position="636"/>
        <end position="669"/>
    </location>
</feature>
<dbReference type="Gene3D" id="3.40.50.1580">
    <property type="entry name" value="Nucleoside phosphorylase domain"/>
    <property type="match status" value="1"/>
</dbReference>
<protein>
    <submittedName>
        <fullName evidence="4">AAA family ATPase</fullName>
    </submittedName>
</protein>
<dbReference type="SUPFAM" id="SSF53167">
    <property type="entry name" value="Purine and uridine phosphorylases"/>
    <property type="match status" value="1"/>
</dbReference>
<dbReference type="InterPro" id="IPR003959">
    <property type="entry name" value="ATPase_AAA_core"/>
</dbReference>
<sequence length="1188" mass="131011">MVRFDVLVCTAALDELEAVLRVFDEPPETWEEARLPNGFRYHHCAMRRPAGEPVRVAAAWVGSDGAQQSSARLQVLIEHTRPRALAICGICAGHRGAVALGDVIVADRVYRYDPSAPDEGHSLDSYALPANWAMDARYVARRFDAEGRWSRRRPQTQASQRRWLARALHAHESEGGPAPAAHPDRKLSCPDWLEVIRWLEQNGDIEKHAGALALTDRGRATLLEEQTLYPDGHPGEPPLRVHFGVLATVSSYRAGSDIFDRLRAIDRKTLGLDVEAAAFCDVAHRLDVPIMVAKAVGDFADFKSEPRFHSFAAAVSAEFALDYMLQAPLPEAAQPKPTTVSDPLADVWSHLDGRSRNVLAALAASAGATTISTVAWIARLDESVAESVVLTAATKIAQVQLAPTNARSVRLLDPWRDFVRRQPEGQQALKQHAEYVEAALQKYADPIQWRELEQDVPEVLAAVDNARAAGDNWGAYRLFMRVFDHQYRRGRYRDTVDGITQLLAHLPPESEEAIEAQNGISRGLLVLGEAENAGAASRRALALAVARGNRNLQSQSLLYLARYHYACGEFDVAARYHEEGLKLVEEPHGTWLRAKHLGELAMCELRRDDISGARERVERALDDVQLRAPDDLPGRASLLANLGMCLLKTGNPSGALERLQDALSLEERLGRIAGQAAVLRAMGSCDVPFDQTQRGIERIERALVLHEQIGALPAQVLDLMQLGECHAALDDMRQACDSWQRSIDCARRISLPDAHPDVLAVTSMLTGTGTYVTRATIQGVRSIDALTWEIPVTAGPGWHVLIGDNGAGKSSFLRSLALALVSETEAHALRQDWNEWLCRGSAEGSVYIALSRNFPDPGRASVTFDVALKLSRHADQVKLEDTSPNDLGRRLRDGTSPGLFSAAYGPFRRFSGGDSDYEKLFASLPRLARHLSLFDERPALTESIAWLKLLDHKQLEKNPEGDILDSLKAFINQPDFLPHGTKLTKVSSTAVTFTDGNGYTVGIEQLSDGHRSILSLTLELLRQLTVTYGAQQIFYPGDPTRVRAPGVVLIDEVDVHLHPTWQRAVGIWFTKHFPRIQFIVTSHSPLVCQAAEVGTVFLLPKPGTTGGRMLQGTELDRLRYGNVLDAYGTGVFGQGVTRSDSAKQMLERLAELNDAELERDLTAEEFDEQARLRATFPTTAHVRSRGER</sequence>
<feature type="domain" description="ATPase AAA-type core" evidence="3">
    <location>
        <begin position="799"/>
        <end position="1087"/>
    </location>
</feature>
<dbReference type="Pfam" id="PF01048">
    <property type="entry name" value="PNP_UDP_1"/>
    <property type="match status" value="1"/>
</dbReference>
<evidence type="ECO:0000259" key="3">
    <source>
        <dbReference type="Pfam" id="PF13304"/>
    </source>
</evidence>
<evidence type="ECO:0000313" key="4">
    <source>
        <dbReference type="EMBL" id="MDC0685597.1"/>
    </source>
</evidence>
<dbReference type="SUPFAM" id="SSF48452">
    <property type="entry name" value="TPR-like"/>
    <property type="match status" value="1"/>
</dbReference>
<dbReference type="InterPro" id="IPR035994">
    <property type="entry name" value="Nucleoside_phosphorylase_sf"/>
</dbReference>
<dbReference type="PANTHER" id="PTHR46832">
    <property type="entry name" value="5'-METHYLTHIOADENOSINE/S-ADENOSYLHOMOCYSTEINE NUCLEOSIDASE"/>
    <property type="match status" value="1"/>
</dbReference>
<dbReference type="Proteomes" id="UP001217485">
    <property type="component" value="Unassembled WGS sequence"/>
</dbReference>
<dbReference type="InterPro" id="IPR027417">
    <property type="entry name" value="P-loop_NTPase"/>
</dbReference>
<dbReference type="Pfam" id="PF13304">
    <property type="entry name" value="AAA_21"/>
    <property type="match status" value="1"/>
</dbReference>
<keyword evidence="1" id="KW-0802">TPR repeat</keyword>
<dbReference type="InterPro" id="IPR011990">
    <property type="entry name" value="TPR-like_helical_dom_sf"/>
</dbReference>
<organism evidence="4 5">
    <name type="scientific">Sorangium atrum</name>
    <dbReference type="NCBI Taxonomy" id="2995308"/>
    <lineage>
        <taxon>Bacteria</taxon>
        <taxon>Pseudomonadati</taxon>
        <taxon>Myxococcota</taxon>
        <taxon>Polyangia</taxon>
        <taxon>Polyangiales</taxon>
        <taxon>Polyangiaceae</taxon>
        <taxon>Sorangium</taxon>
    </lineage>
</organism>
<name>A0ABT5CKJ1_9BACT</name>
<dbReference type="Gene3D" id="3.40.50.300">
    <property type="entry name" value="P-loop containing nucleotide triphosphate hydrolases"/>
    <property type="match status" value="2"/>
</dbReference>
<accession>A0ABT5CKJ1</accession>
<dbReference type="SMART" id="SM00028">
    <property type="entry name" value="TPR"/>
    <property type="match status" value="3"/>
</dbReference>
<reference evidence="4 5" key="1">
    <citation type="submission" date="2023-01" db="EMBL/GenBank/DDBJ databases">
        <title>Minimal conservation of predation-associated metabolite biosynthetic gene clusters underscores biosynthetic potential of Myxococcota including descriptions for ten novel species: Archangium lansinium sp. nov., Myxococcus landrumus sp. nov., Nannocystis bai.</title>
        <authorList>
            <person name="Ahearne A."/>
            <person name="Stevens C."/>
            <person name="Dowd S."/>
        </authorList>
    </citation>
    <scope>NUCLEOTIDE SEQUENCE [LARGE SCALE GENOMIC DNA]</scope>
    <source>
        <strain evidence="4 5">WIWO2</strain>
    </source>
</reference>
<feature type="domain" description="Nucleoside phosphorylase" evidence="2">
    <location>
        <begin position="12"/>
        <end position="304"/>
    </location>
</feature>
<dbReference type="PROSITE" id="PS50005">
    <property type="entry name" value="TPR"/>
    <property type="match status" value="1"/>
</dbReference>
<evidence type="ECO:0000259" key="2">
    <source>
        <dbReference type="Pfam" id="PF01048"/>
    </source>
</evidence>
<dbReference type="EMBL" id="JAQNDK010000007">
    <property type="protein sequence ID" value="MDC0685597.1"/>
    <property type="molecule type" value="Genomic_DNA"/>
</dbReference>
<dbReference type="RefSeq" id="WP_272103991.1">
    <property type="nucleotide sequence ID" value="NZ_JAQNDK010000007.1"/>
</dbReference>
<keyword evidence="5" id="KW-1185">Reference proteome</keyword>
<gene>
    <name evidence="4" type="ORF">POL72_48275</name>
</gene>